<dbReference type="PRINTS" id="PR00039">
    <property type="entry name" value="HTHLYSR"/>
</dbReference>
<feature type="domain" description="HTH lysR-type" evidence="7">
    <location>
        <begin position="1"/>
        <end position="58"/>
    </location>
</feature>
<evidence type="ECO:0000256" key="1">
    <source>
        <dbReference type="ARBA" id="ARBA00009437"/>
    </source>
</evidence>
<comment type="similarity">
    <text evidence="1">Belongs to the LysR transcriptional regulatory family.</text>
</comment>
<dbReference type="PROSITE" id="PS50931">
    <property type="entry name" value="HTH_LYSR"/>
    <property type="match status" value="1"/>
</dbReference>
<dbReference type="GO" id="GO:0003677">
    <property type="term" value="F:DNA binding"/>
    <property type="evidence" value="ECO:0007669"/>
    <property type="project" value="UniProtKB-KW"/>
</dbReference>
<evidence type="ECO:0000313" key="8">
    <source>
        <dbReference type="EMBL" id="OOK70430.1"/>
    </source>
</evidence>
<proteinExistence type="inferred from homology"/>
<dbReference type="Proteomes" id="UP000189229">
    <property type="component" value="Unassembled WGS sequence"/>
</dbReference>
<name>A0A162D407_MYCKA</name>
<dbReference type="EMBL" id="MVBM01000006">
    <property type="protein sequence ID" value="OOK70430.1"/>
    <property type="molecule type" value="Genomic_DNA"/>
</dbReference>
<dbReference type="FunFam" id="1.10.10.10:FF:000001">
    <property type="entry name" value="LysR family transcriptional regulator"/>
    <property type="match status" value="1"/>
</dbReference>
<evidence type="ECO:0000313" key="9">
    <source>
        <dbReference type="Proteomes" id="UP000189229"/>
    </source>
</evidence>
<dbReference type="InterPro" id="IPR005119">
    <property type="entry name" value="LysR_subst-bd"/>
</dbReference>
<evidence type="ECO:0000256" key="4">
    <source>
        <dbReference type="ARBA" id="ARBA00023163"/>
    </source>
</evidence>
<dbReference type="SUPFAM" id="SSF53850">
    <property type="entry name" value="Periplasmic binding protein-like II"/>
    <property type="match status" value="1"/>
</dbReference>
<evidence type="ECO:0000259" key="7">
    <source>
        <dbReference type="PROSITE" id="PS50931"/>
    </source>
</evidence>
<dbReference type="PANTHER" id="PTHR30419">
    <property type="entry name" value="HTH-TYPE TRANSCRIPTIONAL REGULATOR YBHD"/>
    <property type="match status" value="1"/>
</dbReference>
<dbReference type="SUPFAM" id="SSF46785">
    <property type="entry name" value="Winged helix' DNA-binding domain"/>
    <property type="match status" value="1"/>
</dbReference>
<dbReference type="GO" id="GO:0005829">
    <property type="term" value="C:cytosol"/>
    <property type="evidence" value="ECO:0007669"/>
    <property type="project" value="TreeGrafter"/>
</dbReference>
<dbReference type="Gene3D" id="3.40.190.290">
    <property type="match status" value="1"/>
</dbReference>
<evidence type="ECO:0000256" key="6">
    <source>
        <dbReference type="ARBA" id="ARBA00056658"/>
    </source>
</evidence>
<dbReference type="Pfam" id="PF00126">
    <property type="entry name" value="HTH_1"/>
    <property type="match status" value="1"/>
</dbReference>
<comment type="function">
    <text evidence="6">Required for the induction the katG gene for catalase. Involved in the response to hydrogen peroxide.</text>
</comment>
<organism evidence="8 9">
    <name type="scientific">Mycobacterium kansasii</name>
    <dbReference type="NCBI Taxonomy" id="1768"/>
    <lineage>
        <taxon>Bacteria</taxon>
        <taxon>Bacillati</taxon>
        <taxon>Actinomycetota</taxon>
        <taxon>Actinomycetes</taxon>
        <taxon>Mycobacteriales</taxon>
        <taxon>Mycobacteriaceae</taxon>
        <taxon>Mycobacterium</taxon>
    </lineage>
</organism>
<dbReference type="PANTHER" id="PTHR30419:SF8">
    <property type="entry name" value="NITROGEN ASSIMILATION TRANSCRIPTIONAL ACTIVATOR-RELATED"/>
    <property type="match status" value="1"/>
</dbReference>
<dbReference type="InterPro" id="IPR036390">
    <property type="entry name" value="WH_DNA-bd_sf"/>
</dbReference>
<sequence length="301" mass="32129">MDVRQLKFFLAVVDYGGFGKAAEQLMIAQPSLSQAIAGFERELGMPLFHRVGRGVVLSDAGKALVGPARVVLRDIDEATAVMRELKGLRGGRVDLITMPSPGMEPLTTILAVFAGAHPEVAVNVEAGFTPQEILDSVRSGATEIGVLGSAEPTRASDLDVVALERQALVLISRLDDDGPTGPTVRREDLAGCRLIVSQRGSLMRALVDDVLAEGIPATIVAEVAHRTSMLPMVLNGIGRAVMPSSWTRVAQRAGARVQRIVPETYLYVAAVSRRSHLTAGATALMVTARRYSELAPEPTKF</sequence>
<evidence type="ECO:0000256" key="2">
    <source>
        <dbReference type="ARBA" id="ARBA00023015"/>
    </source>
</evidence>
<dbReference type="AlphaFoldDB" id="A0A162D407"/>
<reference evidence="8 9" key="1">
    <citation type="submission" date="2017-02" db="EMBL/GenBank/DDBJ databases">
        <title>Complete genome sequences of Mycobacterium kansasii strains isolated from rhesus macaques.</title>
        <authorList>
            <person name="Panda A."/>
            <person name="Nagaraj S."/>
            <person name="Zhao X."/>
            <person name="Tettelin H."/>
            <person name="Detolla L.J."/>
        </authorList>
    </citation>
    <scope>NUCLEOTIDE SEQUENCE [LARGE SCALE GENOMIC DNA]</scope>
    <source>
        <strain evidence="8 9">11-3813</strain>
    </source>
</reference>
<keyword evidence="3" id="KW-0238">DNA-binding</keyword>
<comment type="caution">
    <text evidence="8">The sequence shown here is derived from an EMBL/GenBank/DDBJ whole genome shotgun (WGS) entry which is preliminary data.</text>
</comment>
<dbReference type="Gene3D" id="1.10.10.10">
    <property type="entry name" value="Winged helix-like DNA-binding domain superfamily/Winged helix DNA-binding domain"/>
    <property type="match status" value="1"/>
</dbReference>
<keyword evidence="4" id="KW-0804">Transcription</keyword>
<dbReference type="InterPro" id="IPR050950">
    <property type="entry name" value="HTH-type_LysR_regulators"/>
</dbReference>
<keyword evidence="2" id="KW-0805">Transcription regulation</keyword>
<dbReference type="GO" id="GO:0003700">
    <property type="term" value="F:DNA-binding transcription factor activity"/>
    <property type="evidence" value="ECO:0007669"/>
    <property type="project" value="InterPro"/>
</dbReference>
<protein>
    <recommendedName>
        <fullName evidence="5">Probable hydrogen peroxide-inducible genes activator</fullName>
    </recommendedName>
</protein>
<dbReference type="InterPro" id="IPR036388">
    <property type="entry name" value="WH-like_DNA-bd_sf"/>
</dbReference>
<dbReference type="CDD" id="cd05466">
    <property type="entry name" value="PBP2_LTTR_substrate"/>
    <property type="match status" value="1"/>
</dbReference>
<gene>
    <name evidence="8" type="ORF">BZL30_6675</name>
</gene>
<dbReference type="Pfam" id="PF03466">
    <property type="entry name" value="LysR_substrate"/>
    <property type="match status" value="1"/>
</dbReference>
<accession>A0A162D407</accession>
<evidence type="ECO:0000256" key="5">
    <source>
        <dbReference type="ARBA" id="ARBA00040885"/>
    </source>
</evidence>
<evidence type="ECO:0000256" key="3">
    <source>
        <dbReference type="ARBA" id="ARBA00023125"/>
    </source>
</evidence>
<dbReference type="InterPro" id="IPR000847">
    <property type="entry name" value="LysR_HTH_N"/>
</dbReference>